<evidence type="ECO:0000256" key="1">
    <source>
        <dbReference type="ARBA" id="ARBA00004141"/>
    </source>
</evidence>
<accession>A0A0K0F1T6</accession>
<dbReference type="Pfam" id="PF07690">
    <property type="entry name" value="MFS_1"/>
    <property type="match status" value="1"/>
</dbReference>
<evidence type="ECO:0000256" key="5">
    <source>
        <dbReference type="SAM" id="Phobius"/>
    </source>
</evidence>
<keyword evidence="4 5" id="KW-0472">Membrane</keyword>
<feature type="transmembrane region" description="Helical" evidence="5">
    <location>
        <begin position="444"/>
        <end position="466"/>
    </location>
</feature>
<dbReference type="GO" id="GO:0016020">
    <property type="term" value="C:membrane"/>
    <property type="evidence" value="ECO:0007669"/>
    <property type="project" value="UniProtKB-SubCell"/>
</dbReference>
<organism evidence="6 7">
    <name type="scientific">Strongyloides venezuelensis</name>
    <name type="common">Threadworm</name>
    <dbReference type="NCBI Taxonomy" id="75913"/>
    <lineage>
        <taxon>Eukaryota</taxon>
        <taxon>Metazoa</taxon>
        <taxon>Ecdysozoa</taxon>
        <taxon>Nematoda</taxon>
        <taxon>Chromadorea</taxon>
        <taxon>Rhabditida</taxon>
        <taxon>Tylenchina</taxon>
        <taxon>Panagrolaimomorpha</taxon>
        <taxon>Strongyloidoidea</taxon>
        <taxon>Strongyloididae</taxon>
        <taxon>Strongyloides</taxon>
    </lineage>
</organism>
<evidence type="ECO:0000256" key="2">
    <source>
        <dbReference type="ARBA" id="ARBA00022692"/>
    </source>
</evidence>
<evidence type="ECO:0000256" key="4">
    <source>
        <dbReference type="ARBA" id="ARBA00023136"/>
    </source>
</evidence>
<keyword evidence="2 5" id="KW-0812">Transmembrane</keyword>
<dbReference type="AlphaFoldDB" id="A0A0K0F1T6"/>
<dbReference type="SUPFAM" id="SSF103473">
    <property type="entry name" value="MFS general substrate transporter"/>
    <property type="match status" value="1"/>
</dbReference>
<evidence type="ECO:0000256" key="3">
    <source>
        <dbReference type="ARBA" id="ARBA00022989"/>
    </source>
</evidence>
<feature type="transmembrane region" description="Helical" evidence="5">
    <location>
        <begin position="43"/>
        <end position="63"/>
    </location>
</feature>
<dbReference type="InterPro" id="IPR036259">
    <property type="entry name" value="MFS_trans_sf"/>
</dbReference>
<dbReference type="Gene3D" id="1.20.1250.20">
    <property type="entry name" value="MFS general substrate transporter like domains"/>
    <property type="match status" value="1"/>
</dbReference>
<dbReference type="PANTHER" id="PTHR23507:SF6">
    <property type="entry name" value="PROTON-COUPLED FOLATE TRANSPORTER"/>
    <property type="match status" value="1"/>
</dbReference>
<feature type="transmembrane region" description="Helical" evidence="5">
    <location>
        <begin position="385"/>
        <end position="404"/>
    </location>
</feature>
<feature type="transmembrane region" description="Helical" evidence="5">
    <location>
        <begin position="472"/>
        <end position="491"/>
    </location>
</feature>
<dbReference type="InterPro" id="IPR011701">
    <property type="entry name" value="MFS"/>
</dbReference>
<sequence>MYEENVALDQSSGHLSRGDDKVQLNTKMAFLLKKLKLNVEPTLVILSFSVGILITVVPLFIFWGRCVEVADQYSPVPVPKNIGNSTLRCANIFTKNETFLRNSIEEDIAEMKIYMQLVGGIPTLITSPILGLWSDVYGGRKKVLTITSLGLVIYSCLQLYATIYYDKINIWYPLLIAEFLMGCFGGIATIFTSGIAILIDDSRDEMNDGGIPMRIAITTAIQSLFLLFGNYLASYFMVPATVSITQHINSYIILISISFISSIIIFLYTIIFVKTHTVEINNNDNNESKTIWQTLGSVFGGLLDVLTMPRRGYLRCVINIAMFLVFVDCMTSDPSLFVLLLKGTPFYWPDVNFSYYIMLKTASGCIGMTVIPIILSYFNIHGKDSILLLIGFIGATTIAFLTAFAGTNFLIFLTSGLYFFAAVTQPGFRTFLPKLVGEDQTARLFTLISLLYVIAPIISSSILNTIYERTFIEWSGFVFVLIGIINCFGVIGQSINHYLLLPIWKEDTVQYNILQNTN</sequence>
<keyword evidence="3 5" id="KW-1133">Transmembrane helix</keyword>
<reference evidence="6" key="1">
    <citation type="submission" date="2014-07" db="EMBL/GenBank/DDBJ databases">
        <authorList>
            <person name="Martin A.A"/>
            <person name="De Silva N."/>
        </authorList>
    </citation>
    <scope>NUCLEOTIDE SEQUENCE</scope>
</reference>
<feature type="transmembrane region" description="Helical" evidence="5">
    <location>
        <begin position="353"/>
        <end position="378"/>
    </location>
</feature>
<feature type="transmembrane region" description="Helical" evidence="5">
    <location>
        <begin position="316"/>
        <end position="341"/>
    </location>
</feature>
<comment type="subcellular location">
    <subcellularLocation>
        <location evidence="1">Membrane</location>
        <topology evidence="1">Multi-pass membrane protein</topology>
    </subcellularLocation>
</comment>
<evidence type="ECO:0000313" key="7">
    <source>
        <dbReference type="WBParaSite" id="SVE_0276100.1"/>
    </source>
</evidence>
<evidence type="ECO:0000313" key="6">
    <source>
        <dbReference type="Proteomes" id="UP000035680"/>
    </source>
</evidence>
<proteinExistence type="predicted"/>
<name>A0A0K0F1T6_STRVS</name>
<dbReference type="GO" id="GO:0022857">
    <property type="term" value="F:transmembrane transporter activity"/>
    <property type="evidence" value="ECO:0007669"/>
    <property type="project" value="InterPro"/>
</dbReference>
<protein>
    <submittedName>
        <fullName evidence="7">MFS domain-containing protein</fullName>
    </submittedName>
</protein>
<feature type="transmembrane region" description="Helical" evidence="5">
    <location>
        <begin position="171"/>
        <end position="199"/>
    </location>
</feature>
<feature type="transmembrane region" description="Helical" evidence="5">
    <location>
        <begin position="251"/>
        <end position="273"/>
    </location>
</feature>
<feature type="transmembrane region" description="Helical" evidence="5">
    <location>
        <begin position="144"/>
        <end position="165"/>
    </location>
</feature>
<keyword evidence="6" id="KW-1185">Reference proteome</keyword>
<dbReference type="PANTHER" id="PTHR23507">
    <property type="entry name" value="ZGC:174356"/>
    <property type="match status" value="1"/>
</dbReference>
<dbReference type="Proteomes" id="UP000035680">
    <property type="component" value="Unassembled WGS sequence"/>
</dbReference>
<reference evidence="7" key="2">
    <citation type="submission" date="2015-08" db="UniProtKB">
        <authorList>
            <consortium name="WormBaseParasite"/>
        </authorList>
    </citation>
    <scope>IDENTIFICATION</scope>
</reference>
<dbReference type="WBParaSite" id="SVE_0276100.1">
    <property type="protein sequence ID" value="SVE_0276100.1"/>
    <property type="gene ID" value="SVE_0276100"/>
</dbReference>